<dbReference type="PANTHER" id="PTHR30572">
    <property type="entry name" value="MEMBRANE COMPONENT OF TRANSPORTER-RELATED"/>
    <property type="match status" value="1"/>
</dbReference>
<keyword evidence="10" id="KW-0449">Lipoprotein</keyword>
<sequence length="407" mass="42747">MNLLLRQVKEAWLSILRGRLRSFLTVLGVVIGIASVFTILTLSAGVTSTVNSELGRLGSGVLQLTVSPAAGNASFTELDMLALRNASPSVKSIVPIQNVTGYYSVAGRSGIAMVFGTNSEYFGSFGLTLDQGQLFTDANVRNGDLVAVVDKMALQQGILPSDIVGKRLQVNVGGSTFSLRVLGVVKSGVSIGGGNGSMVSVGIDERNIPITVYVPYTALKNAGLSTEITSLAVSLSSQEEVEPFGKLAVNLLNNIHHVRGGFQATSLVSALDAVNNILNVISLVLSVIAGISLVVGGIGVMNIMLVSVTERTREIGIRKALGARRRDILIQFLIESLILTLSGGVIGIALGWALSSAASSAASIPMLVTWQNLLLSVSFALLVGLFFGIYPAYRASLLNPVEALRYE</sequence>
<dbReference type="EMBL" id="CP001145">
    <property type="protein sequence ID" value="ACI17203.1"/>
    <property type="molecule type" value="Genomic_DNA"/>
</dbReference>
<evidence type="ECO:0000256" key="1">
    <source>
        <dbReference type="ARBA" id="ARBA00004651"/>
    </source>
</evidence>
<feature type="domain" description="ABC3 transporter permease C-terminal" evidence="8">
    <location>
        <begin position="287"/>
        <end position="399"/>
    </location>
</feature>
<gene>
    <name evidence="10" type="ordered locus">COPRO5265_1211</name>
</gene>
<feature type="transmembrane region" description="Helical" evidence="7">
    <location>
        <begin position="373"/>
        <end position="393"/>
    </location>
</feature>
<dbReference type="Proteomes" id="UP000001732">
    <property type="component" value="Chromosome"/>
</dbReference>
<name>B5Y9S0_COPPD</name>
<comment type="subcellular location">
    <subcellularLocation>
        <location evidence="1">Cell membrane</location>
        <topology evidence="1">Multi-pass membrane protein</topology>
    </subcellularLocation>
</comment>
<keyword evidence="5 7" id="KW-0472">Membrane</keyword>
<dbReference type="GO" id="GO:0005886">
    <property type="term" value="C:plasma membrane"/>
    <property type="evidence" value="ECO:0007669"/>
    <property type="project" value="UniProtKB-SubCell"/>
</dbReference>
<proteinExistence type="inferred from homology"/>
<dbReference type="InterPro" id="IPR025857">
    <property type="entry name" value="MacB_PCD"/>
</dbReference>
<feature type="transmembrane region" description="Helical" evidence="7">
    <location>
        <begin position="20"/>
        <end position="42"/>
    </location>
</feature>
<evidence type="ECO:0000259" key="9">
    <source>
        <dbReference type="Pfam" id="PF12704"/>
    </source>
</evidence>
<dbReference type="eggNOG" id="COG0577">
    <property type="taxonomic scope" value="Bacteria"/>
</dbReference>
<accession>B5Y9S0</accession>
<dbReference type="RefSeq" id="WP_012543855.1">
    <property type="nucleotide sequence ID" value="NC_011295.1"/>
</dbReference>
<evidence type="ECO:0000256" key="2">
    <source>
        <dbReference type="ARBA" id="ARBA00022475"/>
    </source>
</evidence>
<evidence type="ECO:0000313" key="11">
    <source>
        <dbReference type="Proteomes" id="UP000001732"/>
    </source>
</evidence>
<keyword evidence="3 7" id="KW-0812">Transmembrane</keyword>
<feature type="domain" description="MacB-like periplasmic core" evidence="9">
    <location>
        <begin position="22"/>
        <end position="243"/>
    </location>
</feature>
<dbReference type="HOGENOM" id="CLU_000604_8_0_9"/>
<dbReference type="Pfam" id="PF02687">
    <property type="entry name" value="FtsX"/>
    <property type="match status" value="1"/>
</dbReference>
<evidence type="ECO:0000256" key="3">
    <source>
        <dbReference type="ARBA" id="ARBA00022692"/>
    </source>
</evidence>
<dbReference type="InterPro" id="IPR050250">
    <property type="entry name" value="Macrolide_Exporter_MacB"/>
</dbReference>
<keyword evidence="11" id="KW-1185">Reference proteome</keyword>
<evidence type="ECO:0000259" key="8">
    <source>
        <dbReference type="Pfam" id="PF02687"/>
    </source>
</evidence>
<comment type="similarity">
    <text evidence="6">Belongs to the ABC-4 integral membrane protein family.</text>
</comment>
<feature type="transmembrane region" description="Helical" evidence="7">
    <location>
        <begin position="283"/>
        <end position="308"/>
    </location>
</feature>
<dbReference type="PANTHER" id="PTHR30572:SF4">
    <property type="entry name" value="ABC TRANSPORTER PERMEASE YTRF"/>
    <property type="match status" value="1"/>
</dbReference>
<evidence type="ECO:0000256" key="4">
    <source>
        <dbReference type="ARBA" id="ARBA00022989"/>
    </source>
</evidence>
<evidence type="ECO:0000313" key="10">
    <source>
        <dbReference type="EMBL" id="ACI17203.1"/>
    </source>
</evidence>
<dbReference type="InterPro" id="IPR003838">
    <property type="entry name" value="ABC3_permease_C"/>
</dbReference>
<evidence type="ECO:0000256" key="6">
    <source>
        <dbReference type="ARBA" id="ARBA00038076"/>
    </source>
</evidence>
<feature type="transmembrane region" description="Helical" evidence="7">
    <location>
        <begin position="328"/>
        <end position="353"/>
    </location>
</feature>
<organism evidence="10 11">
    <name type="scientific">Coprothermobacter proteolyticus (strain ATCC 35245 / DSM 5265 / OCM 4 / BT)</name>
    <dbReference type="NCBI Taxonomy" id="309798"/>
    <lineage>
        <taxon>Bacteria</taxon>
        <taxon>Pseudomonadati</taxon>
        <taxon>Coprothermobacterota</taxon>
        <taxon>Coprothermobacteria</taxon>
        <taxon>Coprothermobacterales</taxon>
        <taxon>Coprothermobacteraceae</taxon>
        <taxon>Coprothermobacter</taxon>
    </lineage>
</organism>
<reference evidence="10 11" key="2">
    <citation type="journal article" date="2014" name="Genome Announc.">
        <title>Complete Genome Sequence of Coprothermobacter proteolyticus DSM 5265.</title>
        <authorList>
            <person name="Alexiev A."/>
            <person name="Coil D.A."/>
            <person name="Badger J.H."/>
            <person name="Enticknap J."/>
            <person name="Ward N."/>
            <person name="Robb F.T."/>
            <person name="Eisen J.A."/>
        </authorList>
    </citation>
    <scope>NUCLEOTIDE SEQUENCE [LARGE SCALE GENOMIC DNA]</scope>
    <source>
        <strain evidence="11">ATCC 35245 / DSM 5265 / OCM 4 / BT</strain>
    </source>
</reference>
<dbReference type="AlphaFoldDB" id="B5Y9S0"/>
<dbReference type="GO" id="GO:0022857">
    <property type="term" value="F:transmembrane transporter activity"/>
    <property type="evidence" value="ECO:0007669"/>
    <property type="project" value="TreeGrafter"/>
</dbReference>
<evidence type="ECO:0000256" key="5">
    <source>
        <dbReference type="ARBA" id="ARBA00023136"/>
    </source>
</evidence>
<protein>
    <submittedName>
        <fullName evidence="10">ABC-type transport system, involved in lipoprotein release, permease component</fullName>
    </submittedName>
</protein>
<evidence type="ECO:0000256" key="7">
    <source>
        <dbReference type="SAM" id="Phobius"/>
    </source>
</evidence>
<dbReference type="Pfam" id="PF12704">
    <property type="entry name" value="MacB_PCD"/>
    <property type="match status" value="1"/>
</dbReference>
<keyword evidence="2" id="KW-1003">Cell membrane</keyword>
<keyword evidence="4 7" id="KW-1133">Transmembrane helix</keyword>
<reference evidence="11" key="1">
    <citation type="submission" date="2008-08" db="EMBL/GenBank/DDBJ databases">
        <title>The complete genome sequence of Coprothermobacter proteolyticus strain ATCC 5245 / DSM 5265 / BT.</title>
        <authorList>
            <person name="Dodson R.J."/>
            <person name="Durkin A.S."/>
            <person name="Wu M."/>
            <person name="Eisen J."/>
            <person name="Sutton G."/>
        </authorList>
    </citation>
    <scope>NUCLEOTIDE SEQUENCE [LARGE SCALE GENOMIC DNA]</scope>
    <source>
        <strain evidence="11">ATCC 35245 / DSM 5265 / OCM 4 / BT</strain>
    </source>
</reference>
<dbReference type="KEGG" id="cpo:COPRO5265_1211"/>
<dbReference type="OrthoDB" id="9802264at2"/>
<dbReference type="STRING" id="309798.COPRO5265_1211"/>